<evidence type="ECO:0000313" key="2">
    <source>
        <dbReference type="Proteomes" id="UP000241964"/>
    </source>
</evidence>
<keyword evidence="2" id="KW-1185">Reference proteome</keyword>
<sequence>MLFETLEKLSNSYFQAILHFIILFFKRRKTRKEISISAS</sequence>
<organism evidence="1 2">
    <name type="scientific">Dyadobacter jiangsuensis</name>
    <dbReference type="NCBI Taxonomy" id="1591085"/>
    <lineage>
        <taxon>Bacteria</taxon>
        <taxon>Pseudomonadati</taxon>
        <taxon>Bacteroidota</taxon>
        <taxon>Cytophagia</taxon>
        <taxon>Cytophagales</taxon>
        <taxon>Spirosomataceae</taxon>
        <taxon>Dyadobacter</taxon>
    </lineage>
</organism>
<dbReference type="EMBL" id="PYAS01000016">
    <property type="protein sequence ID" value="PSL23528.1"/>
    <property type="molecule type" value="Genomic_DNA"/>
</dbReference>
<dbReference type="Proteomes" id="UP000241964">
    <property type="component" value="Unassembled WGS sequence"/>
</dbReference>
<accession>A0A2P8FP69</accession>
<gene>
    <name evidence="1" type="ORF">CLV60_11684</name>
</gene>
<reference evidence="1 2" key="1">
    <citation type="submission" date="2018-03" db="EMBL/GenBank/DDBJ databases">
        <title>Genomic Encyclopedia of Archaeal and Bacterial Type Strains, Phase II (KMG-II): from individual species to whole genera.</title>
        <authorList>
            <person name="Goeker M."/>
        </authorList>
    </citation>
    <scope>NUCLEOTIDE SEQUENCE [LARGE SCALE GENOMIC DNA]</scope>
    <source>
        <strain evidence="1 2">DSM 29057</strain>
    </source>
</reference>
<protein>
    <submittedName>
        <fullName evidence="1">Uncharacterized protein</fullName>
    </submittedName>
</protein>
<evidence type="ECO:0000313" key="1">
    <source>
        <dbReference type="EMBL" id="PSL23528.1"/>
    </source>
</evidence>
<name>A0A2P8FP69_9BACT</name>
<proteinExistence type="predicted"/>
<comment type="caution">
    <text evidence="1">The sequence shown here is derived from an EMBL/GenBank/DDBJ whole genome shotgun (WGS) entry which is preliminary data.</text>
</comment>
<dbReference type="AlphaFoldDB" id="A0A2P8FP69"/>